<dbReference type="EMBL" id="JAGQFT010000019">
    <property type="protein sequence ID" value="MBR0561725.1"/>
    <property type="molecule type" value="Genomic_DNA"/>
</dbReference>
<gene>
    <name evidence="3" type="ORF">KB893_002495</name>
    <name evidence="2" type="ORF">KB893_04205</name>
</gene>
<reference evidence="3 4" key="1">
    <citation type="journal article" date="2021" name="Microbiol. Resour. Announc.">
        <title>Draft Genome Sequence of Coralloluteibacterium stylophorae LMG 29479T.</title>
        <authorList>
            <person name="Karlyshev A.V."/>
            <person name="Kudryashova E.B."/>
            <person name="Ariskina E.V."/>
            <person name="Conroy A.P."/>
            <person name="Abidueva E.Y."/>
        </authorList>
    </citation>
    <scope>NUCLEOTIDE SEQUENCE [LARGE SCALE GENOMIC DNA]</scope>
    <source>
        <strain evidence="3 4">LMG 29479</strain>
    </source>
</reference>
<dbReference type="InterPro" id="IPR029058">
    <property type="entry name" value="AB_hydrolase_fold"/>
</dbReference>
<organism evidence="2">
    <name type="scientific">Coralloluteibacterium stylophorae</name>
    <dbReference type="NCBI Taxonomy" id="1776034"/>
    <lineage>
        <taxon>Bacteria</taxon>
        <taxon>Pseudomonadati</taxon>
        <taxon>Pseudomonadota</taxon>
        <taxon>Gammaproteobacteria</taxon>
        <taxon>Lysobacterales</taxon>
        <taxon>Lysobacteraceae</taxon>
        <taxon>Coralloluteibacterium</taxon>
    </lineage>
</organism>
<dbReference type="InterPro" id="IPR001375">
    <property type="entry name" value="Peptidase_S9_cat"/>
</dbReference>
<dbReference type="PANTHER" id="PTHR22946">
    <property type="entry name" value="DIENELACTONE HYDROLASE DOMAIN-CONTAINING PROTEIN-RELATED"/>
    <property type="match status" value="1"/>
</dbReference>
<evidence type="ECO:0000313" key="2">
    <source>
        <dbReference type="EMBL" id="MBR0561725.1"/>
    </source>
</evidence>
<dbReference type="Proteomes" id="UP000675747">
    <property type="component" value="Unassembled WGS sequence"/>
</dbReference>
<comment type="caution">
    <text evidence="2">The sequence shown here is derived from an EMBL/GenBank/DDBJ whole genome shotgun (WGS) entry which is preliminary data.</text>
</comment>
<accession>A0A8J8AX73</accession>
<evidence type="ECO:0000313" key="3">
    <source>
        <dbReference type="EMBL" id="MBS7456003.1"/>
    </source>
</evidence>
<reference evidence="2" key="2">
    <citation type="submission" date="2021-04" db="EMBL/GenBank/DDBJ databases">
        <authorList>
            <person name="Karlyshev A.V."/>
        </authorList>
    </citation>
    <scope>NUCLEOTIDE SEQUENCE</scope>
    <source>
        <strain evidence="2">LMG 29479</strain>
    </source>
</reference>
<dbReference type="AlphaFoldDB" id="A0A8J8AX73"/>
<dbReference type="InterPro" id="IPR050261">
    <property type="entry name" value="FrsA_esterase"/>
</dbReference>
<dbReference type="GO" id="GO:0008236">
    <property type="term" value="F:serine-type peptidase activity"/>
    <property type="evidence" value="ECO:0007669"/>
    <property type="project" value="InterPro"/>
</dbReference>
<evidence type="ECO:0000313" key="4">
    <source>
        <dbReference type="Proteomes" id="UP000675747"/>
    </source>
</evidence>
<dbReference type="PROSITE" id="PS51318">
    <property type="entry name" value="TAT"/>
    <property type="match status" value="1"/>
</dbReference>
<sequence length="375" mass="40107">MHTRRDLLALMFAAPLGTALGIDLASASSGSGVRRAGAIAPRSSLLPLLGDMPRRPTPAWRVLETVPVEGGTRALIEYLAEPAGVLGQPEDRVRAWLFRPPLGRGARRPAILAIHQDGAHTHIGKAEPAGLAGDAQFFQGLDLFRRGYVVLCPDRFYHAERRRRPDNGPDAIDPARDEALLGHRLGQLLMAGRTGFGKEAYDLMVAVDVLAAMPEVDAARIGAIGHSAGGNALIYAMCCDPRIACGVSSCGFFGLEAFFDEHAPRPRSPLGALPGLLRVGTTADFLAAIAPRPMLLTRGLWEWGGDDATQRGWSRAHVADTRAIEAHARPAWGPHGDRLDVRYFAEGGGAHALPPGERAHAYAWLDRQLAAPSPA</sequence>
<evidence type="ECO:0000259" key="1">
    <source>
        <dbReference type="Pfam" id="PF00326"/>
    </source>
</evidence>
<dbReference type="Gene3D" id="3.40.50.1820">
    <property type="entry name" value="alpha/beta hydrolase"/>
    <property type="match status" value="1"/>
</dbReference>
<name>A0A8J8AX73_9GAMM</name>
<dbReference type="RefSeq" id="WP_211925691.1">
    <property type="nucleotide sequence ID" value="NZ_JAGQFT020000002.1"/>
</dbReference>
<dbReference type="GO" id="GO:0006508">
    <property type="term" value="P:proteolysis"/>
    <property type="evidence" value="ECO:0007669"/>
    <property type="project" value="InterPro"/>
</dbReference>
<feature type="domain" description="Peptidase S9 prolyl oligopeptidase catalytic" evidence="1">
    <location>
        <begin position="198"/>
        <end position="261"/>
    </location>
</feature>
<keyword evidence="4" id="KW-1185">Reference proteome</keyword>
<dbReference type="Pfam" id="PF00326">
    <property type="entry name" value="Peptidase_S9"/>
    <property type="match status" value="1"/>
</dbReference>
<dbReference type="PANTHER" id="PTHR22946:SF8">
    <property type="entry name" value="ACETYL XYLAN ESTERASE DOMAIN-CONTAINING PROTEIN"/>
    <property type="match status" value="1"/>
</dbReference>
<dbReference type="SUPFAM" id="SSF53474">
    <property type="entry name" value="alpha/beta-Hydrolases"/>
    <property type="match status" value="1"/>
</dbReference>
<dbReference type="EMBL" id="JAGQFT020000002">
    <property type="protein sequence ID" value="MBS7456003.1"/>
    <property type="molecule type" value="Genomic_DNA"/>
</dbReference>
<dbReference type="InterPro" id="IPR006311">
    <property type="entry name" value="TAT_signal"/>
</dbReference>
<protein>
    <submittedName>
        <fullName evidence="2">Prolyl oligopeptidase family serine peptidase</fullName>
    </submittedName>
</protein>
<proteinExistence type="predicted"/>